<dbReference type="RefSeq" id="XP_060303285.1">
    <property type="nucleotide sequence ID" value="XM_060440981.1"/>
</dbReference>
<dbReference type="EMBL" id="JAUIRO010000001">
    <property type="protein sequence ID" value="KAK0734408.1"/>
    <property type="molecule type" value="Genomic_DNA"/>
</dbReference>
<protein>
    <submittedName>
        <fullName evidence="1">Uncharacterized protein</fullName>
    </submittedName>
</protein>
<sequence length="91" mass="10020">MSSFASALLIPCHSSAWNTQRLKSIIGIWALLGQLLPSASHLGEYSYNRPDARPEVEESFCKKTKPRDLAKHGAAVVRVGGHPTTCRVQKF</sequence>
<evidence type="ECO:0000313" key="1">
    <source>
        <dbReference type="EMBL" id="KAK0734408.1"/>
    </source>
</evidence>
<proteinExistence type="predicted"/>
<dbReference type="GeneID" id="85324251"/>
<gene>
    <name evidence="1" type="ORF">B0T26DRAFT_688358</name>
</gene>
<name>A0AA40BI11_9PEZI</name>
<dbReference type="Proteomes" id="UP001172101">
    <property type="component" value="Unassembled WGS sequence"/>
</dbReference>
<dbReference type="AlphaFoldDB" id="A0AA40BI11"/>
<accession>A0AA40BI11</accession>
<evidence type="ECO:0000313" key="2">
    <source>
        <dbReference type="Proteomes" id="UP001172101"/>
    </source>
</evidence>
<comment type="caution">
    <text evidence="1">The sequence shown here is derived from an EMBL/GenBank/DDBJ whole genome shotgun (WGS) entry which is preliminary data.</text>
</comment>
<organism evidence="1 2">
    <name type="scientific">Lasiosphaeria miniovina</name>
    <dbReference type="NCBI Taxonomy" id="1954250"/>
    <lineage>
        <taxon>Eukaryota</taxon>
        <taxon>Fungi</taxon>
        <taxon>Dikarya</taxon>
        <taxon>Ascomycota</taxon>
        <taxon>Pezizomycotina</taxon>
        <taxon>Sordariomycetes</taxon>
        <taxon>Sordariomycetidae</taxon>
        <taxon>Sordariales</taxon>
        <taxon>Lasiosphaeriaceae</taxon>
        <taxon>Lasiosphaeria</taxon>
    </lineage>
</organism>
<keyword evidence="2" id="KW-1185">Reference proteome</keyword>
<reference evidence="1" key="1">
    <citation type="submission" date="2023-06" db="EMBL/GenBank/DDBJ databases">
        <title>Genome-scale phylogeny and comparative genomics of the fungal order Sordariales.</title>
        <authorList>
            <consortium name="Lawrence Berkeley National Laboratory"/>
            <person name="Hensen N."/>
            <person name="Bonometti L."/>
            <person name="Westerberg I."/>
            <person name="Brannstrom I.O."/>
            <person name="Guillou S."/>
            <person name="Cros-Aarteil S."/>
            <person name="Calhoun S."/>
            <person name="Haridas S."/>
            <person name="Kuo A."/>
            <person name="Mondo S."/>
            <person name="Pangilinan J."/>
            <person name="Riley R."/>
            <person name="LaButti K."/>
            <person name="Andreopoulos B."/>
            <person name="Lipzen A."/>
            <person name="Chen C."/>
            <person name="Yanf M."/>
            <person name="Daum C."/>
            <person name="Ng V."/>
            <person name="Clum A."/>
            <person name="Steindorff A."/>
            <person name="Ohm R."/>
            <person name="Martin F."/>
            <person name="Silar P."/>
            <person name="Natvig D."/>
            <person name="Lalanne C."/>
            <person name="Gautier V."/>
            <person name="Ament-velasquez S.L."/>
            <person name="Kruys A."/>
            <person name="Hutchinson M.I."/>
            <person name="Powell A.J."/>
            <person name="Barry K."/>
            <person name="Miller A.N."/>
            <person name="Grigoriev I.V."/>
            <person name="Debuchy R."/>
            <person name="Gladieux P."/>
            <person name="Thoren M.H."/>
            <person name="Johannesson H."/>
        </authorList>
    </citation>
    <scope>NUCLEOTIDE SEQUENCE</scope>
    <source>
        <strain evidence="1">SMH2392-1A</strain>
    </source>
</reference>